<sequence length="251" mass="27681">MLLVRELAAACPKADRLGCRVVETYLRVQLGTKASRHDEAADHFTAAVNAGALSSTFIHQIYEDLTVLFGWDLEALFLTAHQKRCQAFLSAGKPDKALEAHKDMIDTIDESTKAGCLVWSNAFKQECSALYAANGGAALAAHDYDRAIDLYSAAITLSSASSTAFANCSQARLGKMLWMEALLDAQKVIELDSWSYLGYNLKYAALHGARRYDEAIQTFQTMLSKLEVAPDIQTRTLRQQCLRPTEVEHAI</sequence>
<dbReference type="PANTHER" id="PTHR22904">
    <property type="entry name" value="TPR REPEAT CONTAINING PROTEIN"/>
    <property type="match status" value="1"/>
</dbReference>
<evidence type="ECO:0000256" key="2">
    <source>
        <dbReference type="ARBA" id="ARBA00022803"/>
    </source>
</evidence>
<name>A0A0C9ZAQ9_9AGAM</name>
<dbReference type="HOGENOM" id="CLU_1107725_0_0_1"/>
<evidence type="ECO:0000256" key="1">
    <source>
        <dbReference type="ARBA" id="ARBA00022737"/>
    </source>
</evidence>
<dbReference type="Gene3D" id="1.25.40.10">
    <property type="entry name" value="Tetratricopeptide repeat domain"/>
    <property type="match status" value="1"/>
</dbReference>
<proteinExistence type="predicted"/>
<dbReference type="GO" id="GO:0051879">
    <property type="term" value="F:Hsp90 protein binding"/>
    <property type="evidence" value="ECO:0007669"/>
    <property type="project" value="TreeGrafter"/>
</dbReference>
<organism evidence="3 4">
    <name type="scientific">Suillus luteus UH-Slu-Lm8-n1</name>
    <dbReference type="NCBI Taxonomy" id="930992"/>
    <lineage>
        <taxon>Eukaryota</taxon>
        <taxon>Fungi</taxon>
        <taxon>Dikarya</taxon>
        <taxon>Basidiomycota</taxon>
        <taxon>Agaricomycotina</taxon>
        <taxon>Agaricomycetes</taxon>
        <taxon>Agaricomycetidae</taxon>
        <taxon>Boletales</taxon>
        <taxon>Suillineae</taxon>
        <taxon>Suillaceae</taxon>
        <taxon>Suillus</taxon>
    </lineage>
</organism>
<evidence type="ECO:0000313" key="4">
    <source>
        <dbReference type="Proteomes" id="UP000054485"/>
    </source>
</evidence>
<accession>A0A0C9ZAQ9</accession>
<keyword evidence="1" id="KW-0677">Repeat</keyword>
<keyword evidence="4" id="KW-1185">Reference proteome</keyword>
<dbReference type="InParanoid" id="A0A0C9ZAQ9"/>
<gene>
    <name evidence="3" type="ORF">CY34DRAFT_625933</name>
</gene>
<dbReference type="SUPFAM" id="SSF48452">
    <property type="entry name" value="TPR-like"/>
    <property type="match status" value="1"/>
</dbReference>
<dbReference type="AlphaFoldDB" id="A0A0C9ZAQ9"/>
<evidence type="ECO:0000313" key="3">
    <source>
        <dbReference type="EMBL" id="KIK34625.1"/>
    </source>
</evidence>
<reference evidence="4" key="2">
    <citation type="submission" date="2015-01" db="EMBL/GenBank/DDBJ databases">
        <title>Evolutionary Origins and Diversification of the Mycorrhizal Mutualists.</title>
        <authorList>
            <consortium name="DOE Joint Genome Institute"/>
            <consortium name="Mycorrhizal Genomics Consortium"/>
            <person name="Kohler A."/>
            <person name="Kuo A."/>
            <person name="Nagy L.G."/>
            <person name="Floudas D."/>
            <person name="Copeland A."/>
            <person name="Barry K.W."/>
            <person name="Cichocki N."/>
            <person name="Veneault-Fourrey C."/>
            <person name="LaButti K."/>
            <person name="Lindquist E.A."/>
            <person name="Lipzen A."/>
            <person name="Lundell T."/>
            <person name="Morin E."/>
            <person name="Murat C."/>
            <person name="Riley R."/>
            <person name="Ohm R."/>
            <person name="Sun H."/>
            <person name="Tunlid A."/>
            <person name="Henrissat B."/>
            <person name="Grigoriev I.V."/>
            <person name="Hibbett D.S."/>
            <person name="Martin F."/>
        </authorList>
    </citation>
    <scope>NUCLEOTIDE SEQUENCE [LARGE SCALE GENOMIC DNA]</scope>
    <source>
        <strain evidence="4">UH-Slu-Lm8-n1</strain>
    </source>
</reference>
<reference evidence="3 4" key="1">
    <citation type="submission" date="2014-04" db="EMBL/GenBank/DDBJ databases">
        <authorList>
            <consortium name="DOE Joint Genome Institute"/>
            <person name="Kuo A."/>
            <person name="Ruytinx J."/>
            <person name="Rineau F."/>
            <person name="Colpaert J."/>
            <person name="Kohler A."/>
            <person name="Nagy L.G."/>
            <person name="Floudas D."/>
            <person name="Copeland A."/>
            <person name="Barry K.W."/>
            <person name="Cichocki N."/>
            <person name="Veneault-Fourrey C."/>
            <person name="LaButti K."/>
            <person name="Lindquist E.A."/>
            <person name="Lipzen A."/>
            <person name="Lundell T."/>
            <person name="Morin E."/>
            <person name="Murat C."/>
            <person name="Sun H."/>
            <person name="Tunlid A."/>
            <person name="Henrissat B."/>
            <person name="Grigoriev I.V."/>
            <person name="Hibbett D.S."/>
            <person name="Martin F."/>
            <person name="Nordberg H.P."/>
            <person name="Cantor M.N."/>
            <person name="Hua S.X."/>
        </authorList>
    </citation>
    <scope>NUCLEOTIDE SEQUENCE [LARGE SCALE GENOMIC DNA]</scope>
    <source>
        <strain evidence="3 4">UH-Slu-Lm8-n1</strain>
    </source>
</reference>
<dbReference type="EMBL" id="KN835726">
    <property type="protein sequence ID" value="KIK34625.1"/>
    <property type="molecule type" value="Genomic_DNA"/>
</dbReference>
<dbReference type="InterPro" id="IPR011990">
    <property type="entry name" value="TPR-like_helical_dom_sf"/>
</dbReference>
<keyword evidence="2" id="KW-0802">TPR repeat</keyword>
<protein>
    <submittedName>
        <fullName evidence="3">Uncharacterized protein</fullName>
    </submittedName>
</protein>
<dbReference type="STRING" id="930992.A0A0C9ZAQ9"/>
<dbReference type="PANTHER" id="PTHR22904:SF523">
    <property type="entry name" value="STRESS-INDUCED-PHOSPHOPROTEIN 1"/>
    <property type="match status" value="1"/>
</dbReference>
<dbReference type="OrthoDB" id="2690484at2759"/>
<dbReference type="Proteomes" id="UP000054485">
    <property type="component" value="Unassembled WGS sequence"/>
</dbReference>